<dbReference type="AlphaFoldDB" id="A0A8T1M108"/>
<dbReference type="Proteomes" id="UP000286415">
    <property type="component" value="Unassembled WGS sequence"/>
</dbReference>
<sequence>MPFEKSKNMASDMSPSSLAWVKLSINTSMFVTQERFGNKNGPTESRTQSFPDGGQAHWPLHQLDATLIAADLGINTSTKARRLRPNNTHKLQPIEKFLPTFKVQFSAKPSLLELPPKGILLGGAIRRTSCATGPDRDTLPVQPHQKAQESKRTHVPSNALDNNNPVFQKVVLHDLQVAVTGIFSDEEKNYVLKR</sequence>
<proteinExistence type="predicted"/>
<reference evidence="2 3" key="1">
    <citation type="journal article" date="2018" name="Biotechnol. Adv.">
        <title>Improved genomic resources and new bioinformatic workflow for the carcinogenic parasite Clonorchis sinensis: Biotechnological implications.</title>
        <authorList>
            <person name="Wang D."/>
            <person name="Korhonen P.K."/>
            <person name="Gasser R.B."/>
            <person name="Young N.D."/>
        </authorList>
    </citation>
    <scope>NUCLEOTIDE SEQUENCE [LARGE SCALE GENOMIC DNA]</scope>
    <source>
        <strain evidence="2">Cs-k2</strain>
    </source>
</reference>
<comment type="caution">
    <text evidence="2">The sequence shown here is derived from an EMBL/GenBank/DDBJ whole genome shotgun (WGS) entry which is preliminary data.</text>
</comment>
<dbReference type="EMBL" id="NIRI02000056">
    <property type="protein sequence ID" value="KAG5442638.1"/>
    <property type="molecule type" value="Genomic_DNA"/>
</dbReference>
<name>A0A8T1M108_CLOSI</name>
<feature type="region of interest" description="Disordered" evidence="1">
    <location>
        <begin position="132"/>
        <end position="160"/>
    </location>
</feature>
<accession>A0A8T1M108</accession>
<reference evidence="2 3" key="2">
    <citation type="journal article" date="2021" name="Genomics">
        <title>High-quality reference genome for Clonorchis sinensis.</title>
        <authorList>
            <person name="Young N.D."/>
            <person name="Stroehlein A.J."/>
            <person name="Kinkar L."/>
            <person name="Wang T."/>
            <person name="Sohn W.M."/>
            <person name="Chang B.C.H."/>
            <person name="Kaur P."/>
            <person name="Weisz D."/>
            <person name="Dudchenko O."/>
            <person name="Aiden E.L."/>
            <person name="Korhonen P.K."/>
            <person name="Gasser R.B."/>
        </authorList>
    </citation>
    <scope>NUCLEOTIDE SEQUENCE [LARGE SCALE GENOMIC DNA]</scope>
    <source>
        <strain evidence="2">Cs-k2</strain>
    </source>
</reference>
<keyword evidence="3" id="KW-1185">Reference proteome</keyword>
<gene>
    <name evidence="2" type="ORF">CSKR_202594</name>
</gene>
<evidence type="ECO:0000256" key="1">
    <source>
        <dbReference type="SAM" id="MobiDB-lite"/>
    </source>
</evidence>
<evidence type="ECO:0000313" key="2">
    <source>
        <dbReference type="EMBL" id="KAG5442638.1"/>
    </source>
</evidence>
<evidence type="ECO:0000313" key="3">
    <source>
        <dbReference type="Proteomes" id="UP000286415"/>
    </source>
</evidence>
<protein>
    <submittedName>
        <fullName evidence="2">Uncharacterized protein</fullName>
    </submittedName>
</protein>
<organism evidence="2 3">
    <name type="scientific">Clonorchis sinensis</name>
    <name type="common">Chinese liver fluke</name>
    <dbReference type="NCBI Taxonomy" id="79923"/>
    <lineage>
        <taxon>Eukaryota</taxon>
        <taxon>Metazoa</taxon>
        <taxon>Spiralia</taxon>
        <taxon>Lophotrochozoa</taxon>
        <taxon>Platyhelminthes</taxon>
        <taxon>Trematoda</taxon>
        <taxon>Digenea</taxon>
        <taxon>Opisthorchiida</taxon>
        <taxon>Opisthorchiata</taxon>
        <taxon>Opisthorchiidae</taxon>
        <taxon>Clonorchis</taxon>
    </lineage>
</organism>